<dbReference type="EMBL" id="QOCE01000003">
    <property type="protein sequence ID" value="RBW62209.1"/>
    <property type="molecule type" value="Genomic_DNA"/>
</dbReference>
<protein>
    <recommendedName>
        <fullName evidence="3">N-acetyltransferase domain-containing protein</fullName>
    </recommendedName>
</protein>
<dbReference type="OrthoDB" id="9806005at2"/>
<evidence type="ECO:0008006" key="3">
    <source>
        <dbReference type="Google" id="ProtNLM"/>
    </source>
</evidence>
<reference evidence="1 2" key="1">
    <citation type="submission" date="2018-07" db="EMBL/GenBank/DDBJ databases">
        <title>Modular assembly of carbohydrate-degrading microbial communities in the ocean.</title>
        <authorList>
            <person name="Enke T.N."/>
            <person name="Datta M.S."/>
            <person name="Schwartzman J.A."/>
            <person name="Cermak N."/>
            <person name="Schmitz D.A."/>
            <person name="Barrere J."/>
            <person name="Cordero O.X."/>
        </authorList>
    </citation>
    <scope>NUCLEOTIDE SEQUENCE [LARGE SCALE GENOMIC DNA]</scope>
    <source>
        <strain evidence="1 2">C3M10</strain>
    </source>
</reference>
<dbReference type="Proteomes" id="UP000252706">
    <property type="component" value="Unassembled WGS sequence"/>
</dbReference>
<organism evidence="1 2">
    <name type="scientific">Phaeobacter gallaeciensis</name>
    <dbReference type="NCBI Taxonomy" id="60890"/>
    <lineage>
        <taxon>Bacteria</taxon>
        <taxon>Pseudomonadati</taxon>
        <taxon>Pseudomonadota</taxon>
        <taxon>Alphaproteobacteria</taxon>
        <taxon>Rhodobacterales</taxon>
        <taxon>Roseobacteraceae</taxon>
        <taxon>Phaeobacter</taxon>
    </lineage>
</organism>
<accession>A0A366X8U2</accession>
<dbReference type="PANTHER" id="PTHR41368:SF1">
    <property type="entry name" value="PROTEIN YGHO"/>
    <property type="match status" value="1"/>
</dbReference>
<dbReference type="Gene3D" id="3.40.630.30">
    <property type="match status" value="1"/>
</dbReference>
<evidence type="ECO:0000313" key="2">
    <source>
        <dbReference type="Proteomes" id="UP000252706"/>
    </source>
</evidence>
<dbReference type="AlphaFoldDB" id="A0A366X8U2"/>
<dbReference type="PANTHER" id="PTHR41368">
    <property type="entry name" value="PROTEIN YGHO"/>
    <property type="match status" value="1"/>
</dbReference>
<gene>
    <name evidence="1" type="ORF">DS909_00970</name>
</gene>
<evidence type="ECO:0000313" key="1">
    <source>
        <dbReference type="EMBL" id="RBW62209.1"/>
    </source>
</evidence>
<name>A0A366X8U2_9RHOB</name>
<comment type="caution">
    <text evidence="1">The sequence shown here is derived from an EMBL/GenBank/DDBJ whole genome shotgun (WGS) entry which is preliminary data.</text>
</comment>
<dbReference type="SUPFAM" id="SSF55729">
    <property type="entry name" value="Acyl-CoA N-acyltransferases (Nat)"/>
    <property type="match status" value="1"/>
</dbReference>
<proteinExistence type="predicted"/>
<dbReference type="InterPro" id="IPR039968">
    <property type="entry name" value="BcerS-like"/>
</dbReference>
<sequence length="379" mass="42746">MNFCVRPIQNTFDFKRFERVPNVVYRDDPNWVPDVPGAIKGQLGPESKFLQYGRFQAFLAQTDNGELLGRIVASVNSRLCAKEGKQIGSFGYFETIHDHDVSDALFDAATTWLIEQGCVLGRGPIDLSTHIGGLTLIDGFDEPAYIRMPYNPSYYPSLIESAGWHGVRDAFAFDFAMEPLAPAFERAYRLALRAGITFRAVHTKGEAMRSDLRAIHGIFATSFEDNWSATERDVSEFVDEAEQMRHIIDPRLFPVAEYNGKVVGFWLGLPDINRALHASRGWPTPLVFAHLLWKRRRLDTARVLAVAILPEFQKPRYALGPALVYLGMDGGASGGHPYQRAELSWVWENNARSLGLIRGAAGRHYKTYRMFERTLDGRT</sequence>
<dbReference type="InterPro" id="IPR016181">
    <property type="entry name" value="Acyl_CoA_acyltransferase"/>
</dbReference>